<name>A0A1I0EQ23_THASX</name>
<keyword evidence="1" id="KW-0732">Signal</keyword>
<evidence type="ECO:0000313" key="2">
    <source>
        <dbReference type="EMBL" id="SET46883.1"/>
    </source>
</evidence>
<keyword evidence="2" id="KW-0413">Isomerase</keyword>
<organism evidence="2 3">
    <name type="scientific">Thalassotalea agarivorans</name>
    <name type="common">Thalassomonas agarivorans</name>
    <dbReference type="NCBI Taxonomy" id="349064"/>
    <lineage>
        <taxon>Bacteria</taxon>
        <taxon>Pseudomonadati</taxon>
        <taxon>Pseudomonadota</taxon>
        <taxon>Gammaproteobacteria</taxon>
        <taxon>Alteromonadales</taxon>
        <taxon>Colwelliaceae</taxon>
        <taxon>Thalassotalea</taxon>
    </lineage>
</organism>
<evidence type="ECO:0000313" key="3">
    <source>
        <dbReference type="Proteomes" id="UP000199308"/>
    </source>
</evidence>
<accession>A0A1I0EQ23</accession>
<dbReference type="GO" id="GO:0016853">
    <property type="term" value="F:isomerase activity"/>
    <property type="evidence" value="ECO:0007669"/>
    <property type="project" value="UniProtKB-KW"/>
</dbReference>
<gene>
    <name evidence="2" type="ORF">SAMN05660429_01871</name>
</gene>
<keyword evidence="3" id="KW-1185">Reference proteome</keyword>
<dbReference type="InterPro" id="IPR014710">
    <property type="entry name" value="RmlC-like_jellyroll"/>
</dbReference>
<dbReference type="OrthoDB" id="291085at2"/>
<proteinExistence type="predicted"/>
<protein>
    <submittedName>
        <fullName evidence="2">Mannose-6-phosphate isomerase, cupin superfamily</fullName>
    </submittedName>
</protein>
<dbReference type="InterPro" id="IPR011051">
    <property type="entry name" value="RmlC_Cupin_sf"/>
</dbReference>
<feature type="chain" id="PRO_5011778167" evidence="1">
    <location>
        <begin position="22"/>
        <end position="266"/>
    </location>
</feature>
<dbReference type="Pfam" id="PF14499">
    <property type="entry name" value="DUF4437"/>
    <property type="match status" value="1"/>
</dbReference>
<dbReference type="SUPFAM" id="SSF51182">
    <property type="entry name" value="RmlC-like cupins"/>
    <property type="match status" value="1"/>
</dbReference>
<dbReference type="Gene3D" id="2.60.120.10">
    <property type="entry name" value="Jelly Rolls"/>
    <property type="match status" value="1"/>
</dbReference>
<evidence type="ECO:0000256" key="1">
    <source>
        <dbReference type="SAM" id="SignalP"/>
    </source>
</evidence>
<dbReference type="InterPro" id="IPR028013">
    <property type="entry name" value="DUF4437"/>
</dbReference>
<sequence length="266" mass="29076">MNKLASIIALVFICPLFSAQANDHTIIATKDIKWGLLNPLRGDASPRAADLWGDRTKNSATGMLVKFNPGFSSPPHIHNISYRGVVINGLMHNDDPNAEKTWLGTGSYWTQPAGDVHITAANGKTNLIYLEIDSGPYLVKPADQAFDNGESAINVDNRNLVWLSAKDIMWLNRFHVKIAYLWGKTGAPHGSFVKLPAGFTGTIKGLDGLKAVVIKGKGTHSWQQEKQATALSPASFFSSTNNGEHHLDVEQEMTLYINATSYFAVE</sequence>
<feature type="signal peptide" evidence="1">
    <location>
        <begin position="1"/>
        <end position="21"/>
    </location>
</feature>
<reference evidence="2 3" key="1">
    <citation type="submission" date="2016-10" db="EMBL/GenBank/DDBJ databases">
        <authorList>
            <person name="de Groot N.N."/>
        </authorList>
    </citation>
    <scope>NUCLEOTIDE SEQUENCE [LARGE SCALE GENOMIC DNA]</scope>
    <source>
        <strain evidence="2 3">DSM 19706</strain>
    </source>
</reference>
<dbReference type="STRING" id="349064.SAMN05660429_01871"/>
<dbReference type="EMBL" id="FOHK01000008">
    <property type="protein sequence ID" value="SET46883.1"/>
    <property type="molecule type" value="Genomic_DNA"/>
</dbReference>
<dbReference type="CDD" id="cd06989">
    <property type="entry name" value="cupin_DRT102"/>
    <property type="match status" value="1"/>
</dbReference>
<dbReference type="RefSeq" id="WP_093329534.1">
    <property type="nucleotide sequence ID" value="NZ_AP027363.1"/>
</dbReference>
<dbReference type="Proteomes" id="UP000199308">
    <property type="component" value="Unassembled WGS sequence"/>
</dbReference>
<dbReference type="AlphaFoldDB" id="A0A1I0EQ23"/>